<comment type="caution">
    <text evidence="5">The sequence shown here is derived from an EMBL/GenBank/DDBJ whole genome shotgun (WGS) entry which is preliminary data.</text>
</comment>
<evidence type="ECO:0000313" key="5">
    <source>
        <dbReference type="EMBL" id="MCW7552604.1"/>
    </source>
</evidence>
<dbReference type="EMBL" id="JAPFCC010000001">
    <property type="protein sequence ID" value="MCW7552604.1"/>
    <property type="molecule type" value="Genomic_DNA"/>
</dbReference>
<keyword evidence="6" id="KW-1185">Reference proteome</keyword>
<dbReference type="NCBIfam" id="TIGR01760">
    <property type="entry name" value="tape_meas_TP901"/>
    <property type="match status" value="1"/>
</dbReference>
<feature type="transmembrane region" description="Helical" evidence="3">
    <location>
        <begin position="600"/>
        <end position="619"/>
    </location>
</feature>
<feature type="transmembrane region" description="Helical" evidence="3">
    <location>
        <begin position="631"/>
        <end position="650"/>
    </location>
</feature>
<dbReference type="RefSeq" id="WP_262567556.1">
    <property type="nucleotide sequence ID" value="NZ_JAPFCC010000001.1"/>
</dbReference>
<proteinExistence type="predicted"/>
<feature type="region of interest" description="Disordered" evidence="2">
    <location>
        <begin position="60"/>
        <end position="94"/>
    </location>
</feature>
<feature type="transmembrane region" description="Helical" evidence="3">
    <location>
        <begin position="525"/>
        <end position="553"/>
    </location>
</feature>
<feature type="transmembrane region" description="Helical" evidence="3">
    <location>
        <begin position="559"/>
        <end position="579"/>
    </location>
</feature>
<feature type="domain" description="Phage tail tape measure protein" evidence="4">
    <location>
        <begin position="230"/>
        <end position="427"/>
    </location>
</feature>
<keyword evidence="3" id="KW-1133">Transmembrane helix</keyword>
<accession>A0ABT3MTA7</accession>
<dbReference type="PANTHER" id="PTHR37813:SF1">
    <property type="entry name" value="FELS-2 PROPHAGE PROTEIN"/>
    <property type="match status" value="1"/>
</dbReference>
<dbReference type="Pfam" id="PF10145">
    <property type="entry name" value="PhageMin_Tail"/>
    <property type="match status" value="1"/>
</dbReference>
<dbReference type="InterPro" id="IPR010090">
    <property type="entry name" value="Phage_tape_meas"/>
</dbReference>
<keyword evidence="3" id="KW-0812">Transmembrane</keyword>
<protein>
    <submittedName>
        <fullName evidence="5">Phage tail tape measure protein</fullName>
    </submittedName>
</protein>
<evidence type="ECO:0000256" key="1">
    <source>
        <dbReference type="ARBA" id="ARBA00022612"/>
    </source>
</evidence>
<evidence type="ECO:0000313" key="6">
    <source>
        <dbReference type="Proteomes" id="UP001209854"/>
    </source>
</evidence>
<reference evidence="5 6" key="1">
    <citation type="submission" date="2022-10" db="EMBL/GenBank/DDBJ databases">
        <title>High-quality genome sequences of two octocoral-associated bacteria, Endozoicomonas euniceicola EF212 and Endozoicomonas gorgoniicola PS125.</title>
        <authorList>
            <person name="Chiou Y.-J."/>
            <person name="Chen Y.-H."/>
        </authorList>
    </citation>
    <scope>NUCLEOTIDE SEQUENCE [LARGE SCALE GENOMIC DNA]</scope>
    <source>
        <strain evidence="5 6">PS125</strain>
    </source>
</reference>
<gene>
    <name evidence="5" type="ORF">NX722_08060</name>
</gene>
<evidence type="ECO:0000256" key="3">
    <source>
        <dbReference type="SAM" id="Phobius"/>
    </source>
</evidence>
<name>A0ABT3MTA7_9GAMM</name>
<keyword evidence="1" id="KW-1188">Viral release from host cell</keyword>
<feature type="compositionally biased region" description="Polar residues" evidence="2">
    <location>
        <begin position="74"/>
        <end position="91"/>
    </location>
</feature>
<evidence type="ECO:0000259" key="4">
    <source>
        <dbReference type="Pfam" id="PF10145"/>
    </source>
</evidence>
<keyword evidence="3" id="KW-0472">Membrane</keyword>
<dbReference type="Proteomes" id="UP001209854">
    <property type="component" value="Unassembled WGS sequence"/>
</dbReference>
<sequence length="810" mass="85494">MSDLKLSVIISAVDRLTQPVRKVVQTTEQLTRSVKEQRNELGRLGRSNDDINHFRQLRQSTTASGKALEAARQKASQLGKTLSQTTKPTKTMQREFDQARKSVRQLQTQHQSQQVQLQQLRSRMGQAGISTRRMSEAQRRLRQETEQASRALRQQTQRLENMKTARANISKGMATGANMMFVGHAAGQVGRAAAGLLTSPIQTAVGFEEAMSGVGAVARSTSEEMAALTSKAKELGATTRYSAVESAQGMKYLAMAGFSTEQIMSSLPGVMNMATAGATDLGRASDISSDILSAFGLQATDMGRVADTLTATFTRSNTTLEMLGETMKYVGPVARAAGMGLEETSAMAGLLGNVGIKASQAGTTLRSMLQRLAAPTGAAATTLRSLGVEVQDLDGNVRAVPDILGELAAATAEMGGGERLAVLKTLFDAEAAAGVSELIAQQGAQGITKFTDILKGAKGEAGRVAGQMGDNAAGGFKAMNSAIEGLKISFGDLLMPAVRSITTLITGLTRRLNSFVETWPNLSRWIGYGIAAIAGLAFAFSGLMTVLAGAIGAMVVTRYGLQAMGLSGLFSSVSIKTLGASLLTFAKRAVVMALGGIKKLTLSFIAMAVKAVPMVVAGLKTMTVALMTNPIGLIVGGIALAAGLIVANWGKIGPWFSGLWEGIKTTFSGGWELIKKLFSFSPMGLVMKAWQPMLNWVSEKMGWISDLAGGIKSFFSDEPETKQPQPNSTTGQQLAKQASMAAAVSAAVAVTPVSAVPAPAAQNQTTVTNQYTLQITQQPGESGEDLARRVMEEIKATQAMNQQGAQYDHE</sequence>
<evidence type="ECO:0000256" key="2">
    <source>
        <dbReference type="SAM" id="MobiDB-lite"/>
    </source>
</evidence>
<dbReference type="PANTHER" id="PTHR37813">
    <property type="entry name" value="FELS-2 PROPHAGE PROTEIN"/>
    <property type="match status" value="1"/>
</dbReference>
<organism evidence="5 6">
    <name type="scientific">Endozoicomonas gorgoniicola</name>
    <dbReference type="NCBI Taxonomy" id="1234144"/>
    <lineage>
        <taxon>Bacteria</taxon>
        <taxon>Pseudomonadati</taxon>
        <taxon>Pseudomonadota</taxon>
        <taxon>Gammaproteobacteria</taxon>
        <taxon>Oceanospirillales</taxon>
        <taxon>Endozoicomonadaceae</taxon>
        <taxon>Endozoicomonas</taxon>
    </lineage>
</organism>